<dbReference type="InterPro" id="IPR009492">
    <property type="entry name" value="TniQ"/>
</dbReference>
<evidence type="ECO:0000313" key="3">
    <source>
        <dbReference type="Proteomes" id="UP000565286"/>
    </source>
</evidence>
<proteinExistence type="predicted"/>
<dbReference type="Proteomes" id="UP000565286">
    <property type="component" value="Unassembled WGS sequence"/>
</dbReference>
<keyword evidence="3" id="KW-1185">Reference proteome</keyword>
<dbReference type="Pfam" id="PF06527">
    <property type="entry name" value="TniQ"/>
    <property type="match status" value="1"/>
</dbReference>
<dbReference type="EMBL" id="JACIDV010000011">
    <property type="protein sequence ID" value="MBB3947614.1"/>
    <property type="molecule type" value="Genomic_DNA"/>
</dbReference>
<gene>
    <name evidence="2" type="ORF">GGQ73_003582</name>
</gene>
<dbReference type="RefSeq" id="WP_183897233.1">
    <property type="nucleotide sequence ID" value="NZ_JACIDV010000011.1"/>
</dbReference>
<name>A0A7W6G3K0_9HYPH</name>
<comment type="caution">
    <text evidence="2">The sequence shown here is derived from an EMBL/GenBank/DDBJ whole genome shotgun (WGS) entry which is preliminary data.</text>
</comment>
<organism evidence="2 3">
    <name type="scientific">Rhizobium skierniewicense</name>
    <dbReference type="NCBI Taxonomy" id="984260"/>
    <lineage>
        <taxon>Bacteria</taxon>
        <taxon>Pseudomonadati</taxon>
        <taxon>Pseudomonadota</taxon>
        <taxon>Alphaproteobacteria</taxon>
        <taxon>Hyphomicrobiales</taxon>
        <taxon>Rhizobiaceae</taxon>
        <taxon>Rhizobium/Agrobacterium group</taxon>
        <taxon>Rhizobium</taxon>
    </lineage>
</organism>
<evidence type="ECO:0000313" key="2">
    <source>
        <dbReference type="EMBL" id="MBB3947614.1"/>
    </source>
</evidence>
<evidence type="ECO:0000259" key="1">
    <source>
        <dbReference type="Pfam" id="PF06527"/>
    </source>
</evidence>
<dbReference type="AlphaFoldDB" id="A0A7W6G3K0"/>
<accession>A0A7W6G3K0</accession>
<protein>
    <recommendedName>
        <fullName evidence="1">TniQ domain-containing protein</fullName>
    </recommendedName>
</protein>
<sequence length="619" mass="68892">MTRLAELLPFNEGESLMSYCSRLAAACGYENARVFTTRLGFTFSGLALGREEAVARFASALGTSKTSLARGLVTRADPFWTISGERFSRAMVRRAHLRVCPHCVLEDEHAAAGRRGFRAFGRIEWLVGPVSVCREHESSISTFRSDEPLQYLENDFAGKLSFFNKEILALAGTKARFKPDAYQGYVEGRLRSGPKGDRWLDRFPIHVVGRICEAVGLVEQFGINVQYGKLEELQVATSAACGYDMIHAAEANFQAFLERLAGRFQQTDSDIKGKGLFGYMYHVLAAATPTEEYEPFRKVMREVTLNTIPLGKGAENLGPVTSRRLHSVHSAALEYDLQPLRLRNLLILSKKVGVECARKSYHRIVLDVDEMEKFCLEVKQALSFKEAVAALGTERSQLASIVNFGILHRLEDAVAGVRDPSKKVHVTATMCFRRADVEELGRRLDSLPPCPPMEDCVNVSQAAKMANCKNGEVVRLLLDGELDIARIEGRSGLAAIAVNPFEVRKKTQGFIHSCLTLRDVELAISSSHKVVNALIEDGHLASVKRKNPWKRHLQTVVEPDELTRFIEAFVSSGTLAYRNRKTPAGIERCLAEAGIFPEFIASKKKFYSVLDVKDFPFLP</sequence>
<feature type="domain" description="TniQ" evidence="1">
    <location>
        <begin position="11"/>
        <end position="137"/>
    </location>
</feature>
<reference evidence="2 3" key="1">
    <citation type="submission" date="2020-08" db="EMBL/GenBank/DDBJ databases">
        <title>Genomic Encyclopedia of Type Strains, Phase IV (KMG-IV): sequencing the most valuable type-strain genomes for metagenomic binning, comparative biology and taxonomic classification.</title>
        <authorList>
            <person name="Goeker M."/>
        </authorList>
    </citation>
    <scope>NUCLEOTIDE SEQUENCE [LARGE SCALE GENOMIC DNA]</scope>
    <source>
        <strain evidence="2 3">DSM 26438</strain>
    </source>
</reference>